<keyword evidence="2" id="KW-1185">Reference proteome</keyword>
<gene>
    <name evidence="1" type="ORF">AAAU51_06140</name>
</gene>
<dbReference type="Proteomes" id="UP001482154">
    <property type="component" value="Unassembled WGS sequence"/>
</dbReference>
<proteinExistence type="predicted"/>
<reference evidence="1 2" key="1">
    <citation type="submission" date="2024-04" db="EMBL/GenBank/DDBJ databases">
        <title>Human intestinal bacterial collection.</title>
        <authorList>
            <person name="Pauvert C."/>
            <person name="Hitch T.C.A."/>
            <person name="Clavel T."/>
        </authorList>
    </citation>
    <scope>NUCLEOTIDE SEQUENCE [LARGE SCALE GENOMIC DNA]</scope>
    <source>
        <strain evidence="1 2">CLA-AA-H249</strain>
    </source>
</reference>
<protein>
    <submittedName>
        <fullName evidence="1">Transcriptional regulator</fullName>
    </submittedName>
</protein>
<evidence type="ECO:0000313" key="2">
    <source>
        <dbReference type="Proteomes" id="UP001482154"/>
    </source>
</evidence>
<accession>A0ABV1IUU0</accession>
<evidence type="ECO:0000313" key="1">
    <source>
        <dbReference type="EMBL" id="MEQ2710750.1"/>
    </source>
</evidence>
<comment type="caution">
    <text evidence="1">The sequence shown here is derived from an EMBL/GenBank/DDBJ whole genome shotgun (WGS) entry which is preliminary data.</text>
</comment>
<name>A0ABV1IUU0_9FIRM</name>
<sequence length="83" mass="9645">MERYDDGFAEERQRIERLVEEIIAGEHKIDKLPNSSAGFTGAAQAEYFSKARYHLESDVNNLIVNHKQQLDELQLLKMIKEPK</sequence>
<dbReference type="RefSeq" id="WP_022374188.1">
    <property type="nucleotide sequence ID" value="NZ_JAOQJG010000002.1"/>
</dbReference>
<organism evidence="1 2">
    <name type="scientific">Anaerostipes amylophilus</name>
    <dbReference type="NCBI Taxonomy" id="2981779"/>
    <lineage>
        <taxon>Bacteria</taxon>
        <taxon>Bacillati</taxon>
        <taxon>Bacillota</taxon>
        <taxon>Clostridia</taxon>
        <taxon>Lachnospirales</taxon>
        <taxon>Lachnospiraceae</taxon>
        <taxon>Anaerostipes</taxon>
    </lineage>
</organism>
<dbReference type="EMBL" id="JBBNIN010000007">
    <property type="protein sequence ID" value="MEQ2710750.1"/>
    <property type="molecule type" value="Genomic_DNA"/>
</dbReference>